<sequence length="813" mass="91750">MASFLTAFTDRPSGIPAGIQMSPYISGMNHGTKFIFVRTITDYSASRGGMVFSHALIIDIHDLSFVNNLKHLFALFVTSKPEVFEKLQPISLPLMVDEHQSLPDSPTMDSQEIVAGLIENQSPVIFCGELPAFEEAIAAIWKGLPVSLRESLTFTVAFSPNNLDSKKKIVYVQPSLATAFRKTAVTGGKDKMIATNLTEVEKYILTRRAENDFESFIRTLQVSMSDWSILNPTVKAYQLYVKLKSDISPNEARLLLRLIARISPAPTSGSDIKNQVLEYVANSIRRGQDTNVKALKNLTLHEFHKGEILLGWSIKEFLLSMLTGKLVIDQQLILDLYRAVDSIPEANWWSELIAEILTIYSSSAEPSAIRVLWKLLGHIDAPIASILKRVPTDSATSDLLSTHLPLDLSKAAADNIALFIKPRNWFLLHAKLLLIARPLNIAVTEQYLLEFTSTDSLFIGTKFLVPKLSDTDLLELCKKFEDDIFISDYATRSVRSGVLLNPLDIHINVWLRIWAASLDKTKNLSHGIIDLSQKAADIFSELLKGKNIPVKILAMLAESEHSNLVDNKHREELWIKIPSPIRSRFINATAQAFLTRIAQGEKLSTPEQELVNEIRRDSVITQFLWNYRQRIDAVLNVYECIPGLRDNFLADYIARYTSPLYEGLSIHLGRVIATKTFTLSARQVFEKAKDDRSYHPALSVCRSLISIGFFEMIRHGHLLGRVVSESEIYSKLLEVTIRLYDRGPEENDIWKRAGGENSKLSNNFSREQNWRNAIEMLRSGSGGKHLTVKSLLRIMLEDHPNNSDLRELSNYFK</sequence>
<accession>A0A2T0SRG3</accession>
<keyword evidence="3" id="KW-1185">Reference proteome</keyword>
<comment type="caution">
    <text evidence="2">The sequence shown here is derived from an EMBL/GenBank/DDBJ whole genome shotgun (WGS) entry which is preliminary data.</text>
</comment>
<dbReference type="Pfam" id="PF19955">
    <property type="entry name" value="EAD1"/>
    <property type="match status" value="1"/>
</dbReference>
<evidence type="ECO:0000313" key="2">
    <source>
        <dbReference type="EMBL" id="PRY35997.1"/>
    </source>
</evidence>
<gene>
    <name evidence="2" type="ORF">CLV58_113128</name>
</gene>
<feature type="domain" description="Effector-associated" evidence="1">
    <location>
        <begin position="727"/>
        <end position="809"/>
    </location>
</feature>
<dbReference type="EMBL" id="PVTE01000013">
    <property type="protein sequence ID" value="PRY35997.1"/>
    <property type="molecule type" value="Genomic_DNA"/>
</dbReference>
<dbReference type="Pfam" id="PF20012">
    <property type="entry name" value="GAP1-N1"/>
    <property type="match status" value="1"/>
</dbReference>
<evidence type="ECO:0000313" key="3">
    <source>
        <dbReference type="Proteomes" id="UP000238375"/>
    </source>
</evidence>
<name>A0A2T0SRG3_9BACT</name>
<reference evidence="2 3" key="1">
    <citation type="submission" date="2018-03" db="EMBL/GenBank/DDBJ databases">
        <title>Genomic Encyclopedia of Archaeal and Bacterial Type Strains, Phase II (KMG-II): from individual species to whole genera.</title>
        <authorList>
            <person name="Goeker M."/>
        </authorList>
    </citation>
    <scope>NUCLEOTIDE SEQUENCE [LARGE SCALE GENOMIC DNA]</scope>
    <source>
        <strain evidence="2 3">DSM 28354</strain>
    </source>
</reference>
<organism evidence="2 3">
    <name type="scientific">Spirosoma oryzae</name>
    <dbReference type="NCBI Taxonomy" id="1469603"/>
    <lineage>
        <taxon>Bacteria</taxon>
        <taxon>Pseudomonadati</taxon>
        <taxon>Bacteroidota</taxon>
        <taxon>Cytophagia</taxon>
        <taxon>Cytophagales</taxon>
        <taxon>Cytophagaceae</taxon>
        <taxon>Spirosoma</taxon>
    </lineage>
</organism>
<protein>
    <recommendedName>
        <fullName evidence="1">Effector-associated domain-containing protein</fullName>
    </recommendedName>
</protein>
<dbReference type="AlphaFoldDB" id="A0A2T0SRG3"/>
<dbReference type="Proteomes" id="UP000238375">
    <property type="component" value="Unassembled WGS sequence"/>
</dbReference>
<proteinExistence type="predicted"/>
<evidence type="ECO:0000259" key="1">
    <source>
        <dbReference type="Pfam" id="PF19955"/>
    </source>
</evidence>
<dbReference type="InterPro" id="IPR045430">
    <property type="entry name" value="EAD1"/>
</dbReference>